<dbReference type="EMBL" id="CAJVPY010003908">
    <property type="protein sequence ID" value="CAG8605319.1"/>
    <property type="molecule type" value="Genomic_DNA"/>
</dbReference>
<keyword evidence="2" id="KW-1185">Reference proteome</keyword>
<protein>
    <submittedName>
        <fullName evidence="1">11958_t:CDS:1</fullName>
    </submittedName>
</protein>
<reference evidence="1" key="1">
    <citation type="submission" date="2021-06" db="EMBL/GenBank/DDBJ databases">
        <authorList>
            <person name="Kallberg Y."/>
            <person name="Tangrot J."/>
            <person name="Rosling A."/>
        </authorList>
    </citation>
    <scope>NUCLEOTIDE SEQUENCE</scope>
    <source>
        <strain evidence="1">MA453B</strain>
    </source>
</reference>
<comment type="caution">
    <text evidence="1">The sequence shown here is derived from an EMBL/GenBank/DDBJ whole genome shotgun (WGS) entry which is preliminary data.</text>
</comment>
<dbReference type="OrthoDB" id="2436889at2759"/>
<sequence length="177" mass="19863">MVLGFSRNKDASASEELCSKKVRPKVPLEQNSKLVPIQPEETKVSHDYIVAQNFIQEVSSEFTDEKTIKVIDVLTTNMTIEVELAHLFLKVNEKVRPKVPLEHVSNTDSTNIISRADMTKKTSSIAQASAPSIFEPEVNVSISPVSVNSKTKISVGLRLKLEKKLYPRRLYLKSKII</sequence>
<name>A0A9N9CJ40_9GLOM</name>
<dbReference type="AlphaFoldDB" id="A0A9N9CJ40"/>
<evidence type="ECO:0000313" key="2">
    <source>
        <dbReference type="Proteomes" id="UP000789405"/>
    </source>
</evidence>
<evidence type="ECO:0000313" key="1">
    <source>
        <dbReference type="EMBL" id="CAG8605319.1"/>
    </source>
</evidence>
<dbReference type="Proteomes" id="UP000789405">
    <property type="component" value="Unassembled WGS sequence"/>
</dbReference>
<accession>A0A9N9CJ40</accession>
<proteinExistence type="predicted"/>
<gene>
    <name evidence="1" type="ORF">DERYTH_LOCUS7858</name>
</gene>
<organism evidence="1 2">
    <name type="scientific">Dentiscutata erythropus</name>
    <dbReference type="NCBI Taxonomy" id="1348616"/>
    <lineage>
        <taxon>Eukaryota</taxon>
        <taxon>Fungi</taxon>
        <taxon>Fungi incertae sedis</taxon>
        <taxon>Mucoromycota</taxon>
        <taxon>Glomeromycotina</taxon>
        <taxon>Glomeromycetes</taxon>
        <taxon>Diversisporales</taxon>
        <taxon>Gigasporaceae</taxon>
        <taxon>Dentiscutata</taxon>
    </lineage>
</organism>